<evidence type="ECO:0000256" key="1">
    <source>
        <dbReference type="SAM" id="MobiDB-lite"/>
    </source>
</evidence>
<accession>C1N4P8</accession>
<dbReference type="SUPFAM" id="SSF158639">
    <property type="entry name" value="ENT-like"/>
    <property type="match status" value="1"/>
</dbReference>
<dbReference type="RefSeq" id="XP_003063036.1">
    <property type="nucleotide sequence ID" value="XM_003062990.1"/>
</dbReference>
<dbReference type="KEGG" id="mpp:MICPUCDRAFT_66824"/>
<organism evidence="3">
    <name type="scientific">Micromonas pusilla (strain CCMP1545)</name>
    <name type="common">Picoplanktonic green alga</name>
    <dbReference type="NCBI Taxonomy" id="564608"/>
    <lineage>
        <taxon>Eukaryota</taxon>
        <taxon>Viridiplantae</taxon>
        <taxon>Chlorophyta</taxon>
        <taxon>Mamiellophyceae</taxon>
        <taxon>Mamiellales</taxon>
        <taxon>Mamiellaceae</taxon>
        <taxon>Micromonas</taxon>
    </lineage>
</organism>
<evidence type="ECO:0000313" key="3">
    <source>
        <dbReference type="Proteomes" id="UP000001876"/>
    </source>
</evidence>
<protein>
    <submittedName>
        <fullName evidence="2">Predicted protein</fullName>
    </submittedName>
</protein>
<feature type="region of interest" description="Disordered" evidence="1">
    <location>
        <begin position="1"/>
        <end position="34"/>
    </location>
</feature>
<dbReference type="OrthoDB" id="4062651at2759"/>
<name>C1N4P8_MICPC</name>
<keyword evidence="3" id="KW-1185">Reference proteome</keyword>
<evidence type="ECO:0000313" key="2">
    <source>
        <dbReference type="EMBL" id="EEH52975.1"/>
    </source>
</evidence>
<reference evidence="2 3" key="1">
    <citation type="journal article" date="2009" name="Science">
        <title>Green evolution and dynamic adaptations revealed by genomes of the marine picoeukaryotes Micromonas.</title>
        <authorList>
            <person name="Worden A.Z."/>
            <person name="Lee J.H."/>
            <person name="Mock T."/>
            <person name="Rouze P."/>
            <person name="Simmons M.P."/>
            <person name="Aerts A.L."/>
            <person name="Allen A.E."/>
            <person name="Cuvelier M.L."/>
            <person name="Derelle E."/>
            <person name="Everett M.V."/>
            <person name="Foulon E."/>
            <person name="Grimwood J."/>
            <person name="Gundlach H."/>
            <person name="Henrissat B."/>
            <person name="Napoli C."/>
            <person name="McDonald S.M."/>
            <person name="Parker M.S."/>
            <person name="Rombauts S."/>
            <person name="Salamov A."/>
            <person name="Von Dassow P."/>
            <person name="Badger J.H."/>
            <person name="Coutinho P.M."/>
            <person name="Demir E."/>
            <person name="Dubchak I."/>
            <person name="Gentemann C."/>
            <person name="Eikrem W."/>
            <person name="Gready J.E."/>
            <person name="John U."/>
            <person name="Lanier W."/>
            <person name="Lindquist E.A."/>
            <person name="Lucas S."/>
            <person name="Mayer K.F."/>
            <person name="Moreau H."/>
            <person name="Not F."/>
            <person name="Otillar R."/>
            <person name="Panaud O."/>
            <person name="Pangilinan J."/>
            <person name="Paulsen I."/>
            <person name="Piegu B."/>
            <person name="Poliakov A."/>
            <person name="Robbens S."/>
            <person name="Schmutz J."/>
            <person name="Toulza E."/>
            <person name="Wyss T."/>
            <person name="Zelensky A."/>
            <person name="Zhou K."/>
            <person name="Armbrust E.V."/>
            <person name="Bhattacharya D."/>
            <person name="Goodenough U.W."/>
            <person name="Van de Peer Y."/>
            <person name="Grigoriev I.V."/>
        </authorList>
    </citation>
    <scope>NUCLEOTIDE SEQUENCE [LARGE SCALE GENOMIC DNA]</scope>
    <source>
        <strain evidence="2 3">CCMP1545</strain>
    </source>
</reference>
<feature type="region of interest" description="Disordered" evidence="1">
    <location>
        <begin position="337"/>
        <end position="393"/>
    </location>
</feature>
<feature type="compositionally biased region" description="Acidic residues" evidence="1">
    <location>
        <begin position="338"/>
        <end position="350"/>
    </location>
</feature>
<dbReference type="EMBL" id="GG663747">
    <property type="protein sequence ID" value="EEH52975.1"/>
    <property type="molecule type" value="Genomic_DNA"/>
</dbReference>
<sequence length="670" mass="71030">MTASALTAAAGMQQPMIEGGGDAKEELSRRRRRAPQILLPDALVHGGDGDGDGAVSEVGDVRAAFNALWPNAPYSFGTYGRDSVSSDESYYKGFGGGGEEKKKRNEKRLVIIVNVSAPGDEKAAESDGEGMVNAAETLLELGIPFVVLTLWQDNALARSVVAGGRAGRDAKEEKNQLRVLMEKRTRILLGRSVKRKEARDAVREAYSRAKKAPQGRGFVELEEALAEARAVGADAGEGEVMLEEIRAQAREAEESALAAALTAACLQVPVDVPGLKANLQRAKVVLQRYDAAVSAAAVSAAAAAAAAPTPLTEKEAAEAAEAWNESAARADVLLSHDEESESDAAEEDGDGASTDRGATRGGVPLRDFVAGDSGDSSLDDEDAATTATKKRPKSALRAAVAAAEAALEALTLEADLRVALADEASLNVASVPTLEALMVRAAKVAERKPPLTDEGAAKLNTLVSRCFSRATALQEMDLARATLSEALEPELRGRALRPGTLEREAVANLESAISRAKTAAWPWQLEDAVNDAEAVLARWRALEKVELAMKARNAAKLRVSIDETSAAHPAIELREALKLCEELEAERALEGGDQRLKAYFAANKVAWASGSPTEEAEAMLATIRQSLDITDAEHEQVTRAATAGRRTPAEEAKVRSIQKNLTHRSLGFNI</sequence>
<gene>
    <name evidence="2" type="ORF">MICPUCDRAFT_66824</name>
</gene>
<proteinExistence type="predicted"/>
<dbReference type="Proteomes" id="UP000001876">
    <property type="component" value="Unassembled WGS sequence"/>
</dbReference>
<dbReference type="InterPro" id="IPR036142">
    <property type="entry name" value="ENT_dom-like_sf"/>
</dbReference>
<dbReference type="AlphaFoldDB" id="C1N4P8"/>
<dbReference type="GeneID" id="9688268"/>